<dbReference type="EMBL" id="FNXT01001215">
    <property type="protein sequence ID" value="SZX74477.1"/>
    <property type="molecule type" value="Genomic_DNA"/>
</dbReference>
<dbReference type="PANTHER" id="PTHR23084:SF227">
    <property type="entry name" value="PHOSPHATIDYLINOSITOL-4-PHOSPHATE 5-KINASE RELATED"/>
    <property type="match status" value="1"/>
</dbReference>
<evidence type="ECO:0000313" key="4">
    <source>
        <dbReference type="Proteomes" id="UP000256970"/>
    </source>
</evidence>
<feature type="region of interest" description="Disordered" evidence="2">
    <location>
        <begin position="828"/>
        <end position="851"/>
    </location>
</feature>
<gene>
    <name evidence="3" type="ORF">BQ4739_LOCUS14746</name>
</gene>
<dbReference type="PANTHER" id="PTHR23084">
    <property type="entry name" value="PHOSPHATIDYLINOSITOL-4-PHOSPHATE 5-KINASE RELATED"/>
    <property type="match status" value="1"/>
</dbReference>
<dbReference type="GO" id="GO:0016020">
    <property type="term" value="C:membrane"/>
    <property type="evidence" value="ECO:0007669"/>
    <property type="project" value="UniProtKB-ARBA"/>
</dbReference>
<reference evidence="3 4" key="1">
    <citation type="submission" date="2016-10" db="EMBL/GenBank/DDBJ databases">
        <authorList>
            <person name="Cai Z."/>
        </authorList>
    </citation>
    <scope>NUCLEOTIDE SEQUENCE [LARGE SCALE GENOMIC DNA]</scope>
</reference>
<feature type="compositionally biased region" description="Low complexity" evidence="2">
    <location>
        <begin position="905"/>
        <end position="919"/>
    </location>
</feature>
<evidence type="ECO:0000256" key="1">
    <source>
        <dbReference type="ARBA" id="ARBA00022737"/>
    </source>
</evidence>
<dbReference type="Proteomes" id="UP000256970">
    <property type="component" value="Unassembled WGS sequence"/>
</dbReference>
<dbReference type="SUPFAM" id="SSF82185">
    <property type="entry name" value="Histone H3 K4-specific methyltransferase SET7/9 N-terminal domain"/>
    <property type="match status" value="1"/>
</dbReference>
<feature type="region of interest" description="Disordered" evidence="2">
    <location>
        <begin position="890"/>
        <end position="919"/>
    </location>
</feature>
<dbReference type="AlphaFoldDB" id="A0A383WA20"/>
<keyword evidence="4" id="KW-1185">Reference proteome</keyword>
<accession>A0A383WA20</accession>
<evidence type="ECO:0000313" key="3">
    <source>
        <dbReference type="EMBL" id="SZX74477.1"/>
    </source>
</evidence>
<proteinExistence type="predicted"/>
<feature type="compositionally biased region" description="Low complexity" evidence="2">
    <location>
        <begin position="832"/>
        <end position="843"/>
    </location>
</feature>
<organism evidence="3 4">
    <name type="scientific">Tetradesmus obliquus</name>
    <name type="common">Green alga</name>
    <name type="synonym">Acutodesmus obliquus</name>
    <dbReference type="NCBI Taxonomy" id="3088"/>
    <lineage>
        <taxon>Eukaryota</taxon>
        <taxon>Viridiplantae</taxon>
        <taxon>Chlorophyta</taxon>
        <taxon>core chlorophytes</taxon>
        <taxon>Chlorophyceae</taxon>
        <taxon>CS clade</taxon>
        <taxon>Sphaeropleales</taxon>
        <taxon>Scenedesmaceae</taxon>
        <taxon>Tetradesmus</taxon>
    </lineage>
</organism>
<name>A0A383WA20_TETOB</name>
<protein>
    <submittedName>
        <fullName evidence="3">Uncharacterized protein</fullName>
    </submittedName>
</protein>
<sequence>MGDIDPNNDPTVVVDNTPFPNPDLYFKVFDSERDEPDTKYREDVFKLYERWEKKYGRKWPENGLNTEDLVWLYNEAYKDEEGEQQQGKLMPKTYPKEKQDYDGQFMTASEDAAEAALASLPKERRARAAAIAKAKEEVENGVWVTDEFESEAYEMGNMEAVTGMYLWDKEGKPTIMPEGPPREEMGEGSEGWSDFYGSVRPRHVDSDDVRDALWATDEFESDEDNTESEWEPEYVGAGLGLKQEDPMNWQYSLRHSNHPLAPFPGEALKWNSYVYDDGTTYEGVTREAIPHGMGVMTFGKGTGGGFHFREVGVGDKYEGEFQAGYAHGLGQFTSINKGEVYIGEFFAGQKHGCGMKIDMSPFYYLVERGVDPVAAYQRSYKRIMKEIEFRTWYRGQPLGDAGEAESVLVAVRDDAAASPFDAVVKNLAHETKLKNWKGMSAEEKALSKLADVLEQVHSDKHGFGSGYTGYGSKTKLNEVGGMGVADAGASEDSIDLMVGRDEDGKLGPGWFDATDSELFPMDERLRTQVAVEALQDKIDESEDKESILGGDILNPTTGLSLKDYLEGREAQHNELLQRVYGGKAAMRLDDDTTYLDSEELRAINTAKLGAATEDLLLQSMARHDALWAEDDAPYAAQDRASTRNWAELDTDTRFETESDMMELCDLAEILGTIDEVEEVVAKARMWRWKPYGEVTLRFAQDANGAPVELMQEPLHYPHGTKWMAPGPMGQVHPLPDDKNIRMEMARVAKNHQHVFNMYNFDWDPEPGSVGYIVNQRVKRGAELQGRRLLRMAGNLDAAEAAADGPAAGGSSSGAQPGPLLAELDDTAVAGVSSSSRQQQQQQRQGGGLPFGSITASNGAGLWMAGPLASCSLSLGVGRASKAVLGTLARAAKRAPPIDSGRARLSRPAAARRSSSSRQQ</sequence>
<evidence type="ECO:0000256" key="2">
    <source>
        <dbReference type="SAM" id="MobiDB-lite"/>
    </source>
</evidence>
<dbReference type="InterPro" id="IPR003409">
    <property type="entry name" value="MORN"/>
</dbReference>
<dbReference type="SMART" id="SM00698">
    <property type="entry name" value="MORN"/>
    <property type="match status" value="3"/>
</dbReference>
<dbReference type="Pfam" id="PF02493">
    <property type="entry name" value="MORN"/>
    <property type="match status" value="3"/>
</dbReference>
<keyword evidence="1" id="KW-0677">Repeat</keyword>